<gene>
    <name evidence="1" type="ORF">M231_05477</name>
</gene>
<reference evidence="1 2" key="1">
    <citation type="submission" date="2016-06" db="EMBL/GenBank/DDBJ databases">
        <title>Evolution of pathogenesis and genome organization in the Tremellales.</title>
        <authorList>
            <person name="Cuomo C."/>
            <person name="Litvintseva A."/>
            <person name="Heitman J."/>
            <person name="Chen Y."/>
            <person name="Sun S."/>
            <person name="Springer D."/>
            <person name="Dromer F."/>
            <person name="Young S."/>
            <person name="Zeng Q."/>
            <person name="Chapman S."/>
            <person name="Gujja S."/>
            <person name="Saif S."/>
            <person name="Birren B."/>
        </authorList>
    </citation>
    <scope>NUCLEOTIDE SEQUENCE [LARGE SCALE GENOMIC DNA]</scope>
    <source>
        <strain evidence="1 2">ATCC 28783</strain>
    </source>
</reference>
<organism evidence="1 2">
    <name type="scientific">Tremella mesenterica</name>
    <name type="common">Jelly fungus</name>
    <dbReference type="NCBI Taxonomy" id="5217"/>
    <lineage>
        <taxon>Eukaryota</taxon>
        <taxon>Fungi</taxon>
        <taxon>Dikarya</taxon>
        <taxon>Basidiomycota</taxon>
        <taxon>Agaricomycotina</taxon>
        <taxon>Tremellomycetes</taxon>
        <taxon>Tremellales</taxon>
        <taxon>Tremellaceae</taxon>
        <taxon>Tremella</taxon>
    </lineage>
</organism>
<protein>
    <submittedName>
        <fullName evidence="1">Uncharacterized protein</fullName>
    </submittedName>
</protein>
<dbReference type="AlphaFoldDB" id="A0A4Q1BI49"/>
<proteinExistence type="predicted"/>
<dbReference type="VEuPathDB" id="FungiDB:TREMEDRAFT_60951"/>
<dbReference type="Proteomes" id="UP000289152">
    <property type="component" value="Unassembled WGS sequence"/>
</dbReference>
<evidence type="ECO:0000313" key="2">
    <source>
        <dbReference type="Proteomes" id="UP000289152"/>
    </source>
</evidence>
<dbReference type="InParanoid" id="A0A4Q1BI49"/>
<sequence length="134" mass="14675">MHSLSDKDIERVIMVIEELDALLRHFGDWADNVQPNNNDNQDVVQEQPVQEPAVIAAGAVVQDLHAIDPALLLAGDQVYAACSNCVLAKKGDTCTSDGPGKGECDFRRRLLRQGMRFIDLVSSQLACARMKKIG</sequence>
<accession>A0A4Q1BI49</accession>
<evidence type="ECO:0000313" key="1">
    <source>
        <dbReference type="EMBL" id="RXK37256.1"/>
    </source>
</evidence>
<comment type="caution">
    <text evidence="1">The sequence shown here is derived from an EMBL/GenBank/DDBJ whole genome shotgun (WGS) entry which is preliminary data.</text>
</comment>
<keyword evidence="2" id="KW-1185">Reference proteome</keyword>
<name>A0A4Q1BI49_TREME</name>
<dbReference type="EMBL" id="SDIL01000073">
    <property type="protein sequence ID" value="RXK37256.1"/>
    <property type="molecule type" value="Genomic_DNA"/>
</dbReference>